<dbReference type="EMBL" id="JBJQND010000004">
    <property type="protein sequence ID" value="KAL3881066.1"/>
    <property type="molecule type" value="Genomic_DNA"/>
</dbReference>
<evidence type="ECO:0000313" key="11">
    <source>
        <dbReference type="EMBL" id="KAL3881066.1"/>
    </source>
</evidence>
<keyword evidence="2" id="KW-1003">Cell membrane</keyword>
<dbReference type="PANTHER" id="PTHR24247:SF195">
    <property type="entry name" value="G-PROTEIN COUPLED RECEPTORS FAMILY 1 PROFILE DOMAIN-CONTAINING PROTEIN"/>
    <property type="match status" value="1"/>
</dbReference>
<evidence type="ECO:0000256" key="4">
    <source>
        <dbReference type="ARBA" id="ARBA00022989"/>
    </source>
</evidence>
<sequence length="381" mass="44095">MTSNISDNEDGNHDAEDKYIMLSLPNKALCGTGLSVVIILAIIGNLLTSIAYIWDKSFPTIYDLYIFHLAVTDLLIGTISMPFYAVYTISNLTWPFGRTFCKIYKAIDFTLCFQSILIMLILSLDRLLLLAYGPFYVEKETMRKARIKLGISWLISFLMYVPEIFLWDYWTGRSSVEATECEVEFYNNYQYIVITASLECLLPLLVMTSMNTMIYYKIKQRTRATNINVTRHAISVFSYYQETHLSTVDEKPFTIHVPAIYSAQLMGANPDQKSAKQSTKGRDVKAARLLAILVIAFFICWVPYTTTTVITSFCSRCVNKYLYQFFQWLRWAKSSINPFLYAFNSFRYKQKFAEFFSCVTQRGIKVGPVNSRRHRMSDMLF</sequence>
<reference evidence="11 12" key="1">
    <citation type="submission" date="2024-11" db="EMBL/GenBank/DDBJ databases">
        <title>Chromosome-level genome assembly of the freshwater bivalve Anodonta woodiana.</title>
        <authorList>
            <person name="Chen X."/>
        </authorList>
    </citation>
    <scope>NUCLEOTIDE SEQUENCE [LARGE SCALE GENOMIC DNA]</scope>
    <source>
        <strain evidence="11">MN2024</strain>
        <tissue evidence="11">Gills</tissue>
    </source>
</reference>
<proteinExistence type="predicted"/>
<evidence type="ECO:0000256" key="9">
    <source>
        <dbReference type="SAM" id="Phobius"/>
    </source>
</evidence>
<protein>
    <recommendedName>
        <fullName evidence="10">G-protein coupled receptors family 1 profile domain-containing protein</fullName>
    </recommendedName>
</protein>
<evidence type="ECO:0000256" key="6">
    <source>
        <dbReference type="ARBA" id="ARBA00023136"/>
    </source>
</evidence>
<feature type="transmembrane region" description="Helical" evidence="9">
    <location>
        <begin position="190"/>
        <end position="216"/>
    </location>
</feature>
<feature type="domain" description="G-protein coupled receptors family 1 profile" evidence="10">
    <location>
        <begin position="44"/>
        <end position="341"/>
    </location>
</feature>
<keyword evidence="4 9" id="KW-1133">Transmembrane helix</keyword>
<dbReference type="PANTHER" id="PTHR24247">
    <property type="entry name" value="5-HYDROXYTRYPTAMINE RECEPTOR"/>
    <property type="match status" value="1"/>
</dbReference>
<name>A0ABD3X641_SINWO</name>
<comment type="caution">
    <text evidence="11">The sequence shown here is derived from an EMBL/GenBank/DDBJ whole genome shotgun (WGS) entry which is preliminary data.</text>
</comment>
<keyword evidence="5" id="KW-0297">G-protein coupled receptor</keyword>
<dbReference type="PROSITE" id="PS50262">
    <property type="entry name" value="G_PROTEIN_RECEP_F1_2"/>
    <property type="match status" value="1"/>
</dbReference>
<evidence type="ECO:0000259" key="10">
    <source>
        <dbReference type="PROSITE" id="PS50262"/>
    </source>
</evidence>
<comment type="subcellular location">
    <subcellularLocation>
        <location evidence="1">Cell membrane</location>
        <topology evidence="1">Multi-pass membrane protein</topology>
    </subcellularLocation>
</comment>
<keyword evidence="7" id="KW-0675">Receptor</keyword>
<gene>
    <name evidence="11" type="ORF">ACJMK2_033262</name>
</gene>
<keyword evidence="8" id="KW-0807">Transducer</keyword>
<evidence type="ECO:0000313" key="12">
    <source>
        <dbReference type="Proteomes" id="UP001634394"/>
    </source>
</evidence>
<dbReference type="Pfam" id="PF00001">
    <property type="entry name" value="7tm_1"/>
    <property type="match status" value="1"/>
</dbReference>
<evidence type="ECO:0000256" key="5">
    <source>
        <dbReference type="ARBA" id="ARBA00023040"/>
    </source>
</evidence>
<dbReference type="SUPFAM" id="SSF81321">
    <property type="entry name" value="Family A G protein-coupled receptor-like"/>
    <property type="match status" value="1"/>
</dbReference>
<keyword evidence="3 9" id="KW-0812">Transmembrane</keyword>
<evidence type="ECO:0000256" key="1">
    <source>
        <dbReference type="ARBA" id="ARBA00004651"/>
    </source>
</evidence>
<dbReference type="PRINTS" id="PR00237">
    <property type="entry name" value="GPCRRHODOPSN"/>
</dbReference>
<accession>A0ABD3X641</accession>
<feature type="transmembrane region" description="Helical" evidence="9">
    <location>
        <begin position="33"/>
        <end position="54"/>
    </location>
</feature>
<keyword evidence="12" id="KW-1185">Reference proteome</keyword>
<feature type="transmembrane region" description="Helical" evidence="9">
    <location>
        <begin position="66"/>
        <end position="87"/>
    </location>
</feature>
<dbReference type="Proteomes" id="UP001634394">
    <property type="component" value="Unassembled WGS sequence"/>
</dbReference>
<evidence type="ECO:0000256" key="2">
    <source>
        <dbReference type="ARBA" id="ARBA00022475"/>
    </source>
</evidence>
<feature type="transmembrane region" description="Helical" evidence="9">
    <location>
        <begin position="150"/>
        <end position="170"/>
    </location>
</feature>
<dbReference type="GO" id="GO:0005886">
    <property type="term" value="C:plasma membrane"/>
    <property type="evidence" value="ECO:0007669"/>
    <property type="project" value="UniProtKB-SubCell"/>
</dbReference>
<dbReference type="InterPro" id="IPR000276">
    <property type="entry name" value="GPCR_Rhodpsn"/>
</dbReference>
<evidence type="ECO:0000256" key="8">
    <source>
        <dbReference type="ARBA" id="ARBA00023224"/>
    </source>
</evidence>
<dbReference type="GO" id="GO:0004930">
    <property type="term" value="F:G protein-coupled receptor activity"/>
    <property type="evidence" value="ECO:0007669"/>
    <property type="project" value="UniProtKB-KW"/>
</dbReference>
<evidence type="ECO:0000256" key="3">
    <source>
        <dbReference type="ARBA" id="ARBA00022692"/>
    </source>
</evidence>
<feature type="transmembrane region" description="Helical" evidence="9">
    <location>
        <begin position="286"/>
        <end position="304"/>
    </location>
</feature>
<feature type="transmembrane region" description="Helical" evidence="9">
    <location>
        <begin position="107"/>
        <end position="129"/>
    </location>
</feature>
<dbReference type="Gene3D" id="1.20.1070.10">
    <property type="entry name" value="Rhodopsin 7-helix transmembrane proteins"/>
    <property type="match status" value="1"/>
</dbReference>
<keyword evidence="6 9" id="KW-0472">Membrane</keyword>
<dbReference type="AlphaFoldDB" id="A0ABD3X641"/>
<evidence type="ECO:0000256" key="7">
    <source>
        <dbReference type="ARBA" id="ARBA00023170"/>
    </source>
</evidence>
<dbReference type="InterPro" id="IPR017452">
    <property type="entry name" value="GPCR_Rhodpsn_7TM"/>
</dbReference>
<organism evidence="11 12">
    <name type="scientific">Sinanodonta woodiana</name>
    <name type="common">Chinese pond mussel</name>
    <name type="synonym">Anodonta woodiana</name>
    <dbReference type="NCBI Taxonomy" id="1069815"/>
    <lineage>
        <taxon>Eukaryota</taxon>
        <taxon>Metazoa</taxon>
        <taxon>Spiralia</taxon>
        <taxon>Lophotrochozoa</taxon>
        <taxon>Mollusca</taxon>
        <taxon>Bivalvia</taxon>
        <taxon>Autobranchia</taxon>
        <taxon>Heteroconchia</taxon>
        <taxon>Palaeoheterodonta</taxon>
        <taxon>Unionida</taxon>
        <taxon>Unionoidea</taxon>
        <taxon>Unionidae</taxon>
        <taxon>Unioninae</taxon>
        <taxon>Sinanodonta</taxon>
    </lineage>
</organism>